<keyword evidence="2" id="KW-1185">Reference proteome</keyword>
<evidence type="ECO:0000313" key="1">
    <source>
        <dbReference type="EMBL" id="SAY38321.1"/>
    </source>
</evidence>
<dbReference type="EMBL" id="FITM01000019">
    <property type="protein sequence ID" value="SAY38321.1"/>
    <property type="molecule type" value="Genomic_DNA"/>
</dbReference>
<reference evidence="2" key="1">
    <citation type="submission" date="2016-02" db="EMBL/GenBank/DDBJ databases">
        <authorList>
            <person name="liu f."/>
        </authorList>
    </citation>
    <scope>NUCLEOTIDE SEQUENCE [LARGE SCALE GENOMIC DNA]</scope>
</reference>
<dbReference type="RefSeq" id="WP_218969704.1">
    <property type="nucleotide sequence ID" value="NZ_FITM01000019.1"/>
</dbReference>
<organism evidence="1 2">
    <name type="scientific">Candidatus Synechococcus spongiarum</name>
    <dbReference type="NCBI Taxonomy" id="431041"/>
    <lineage>
        <taxon>Bacteria</taxon>
        <taxon>Bacillati</taxon>
        <taxon>Cyanobacteriota</taxon>
        <taxon>Cyanophyceae</taxon>
        <taxon>Synechococcales</taxon>
        <taxon>Synechococcaceae</taxon>
        <taxon>Synechococcus</taxon>
    </lineage>
</organism>
<accession>A0A165AZX7</accession>
<protein>
    <submittedName>
        <fullName evidence="1">Uncharacterized protein</fullName>
    </submittedName>
</protein>
<sequence>FKNSTKLEQLTIQAVNQQQAMADAIGEITSALQSLGKGSPWDARTKASDEVLVPIFKAYFRRLGLYNAMGKKDLYKLVACIPSAVDVDLEVTTKLDAVAAVAEAAQSGGAA</sequence>
<dbReference type="AlphaFoldDB" id="A0A165AZX7"/>
<evidence type="ECO:0000313" key="2">
    <source>
        <dbReference type="Proteomes" id="UP000182631"/>
    </source>
</evidence>
<proteinExistence type="predicted"/>
<feature type="non-terminal residue" evidence="1">
    <location>
        <position position="1"/>
    </location>
</feature>
<gene>
    <name evidence="1" type="ORF">FLM9_179</name>
</gene>
<name>A0A165AZX7_9SYNE</name>
<dbReference type="Proteomes" id="UP000182631">
    <property type="component" value="Unassembled WGS sequence"/>
</dbReference>